<dbReference type="PIRSF" id="PIRSF000194">
    <property type="entry name" value="DHFR"/>
    <property type="match status" value="1"/>
</dbReference>
<dbReference type="GO" id="GO:0046654">
    <property type="term" value="P:tetrahydrofolate biosynthetic process"/>
    <property type="evidence" value="ECO:0007669"/>
    <property type="project" value="UniProtKB-UniPathway"/>
</dbReference>
<dbReference type="Pfam" id="PF00186">
    <property type="entry name" value="DHFR_1"/>
    <property type="match status" value="1"/>
</dbReference>
<dbReference type="Gene3D" id="3.40.430.10">
    <property type="entry name" value="Dihydrofolate Reductase, subunit A"/>
    <property type="match status" value="1"/>
</dbReference>
<dbReference type="PANTHER" id="PTHR48069:SF3">
    <property type="entry name" value="DIHYDROFOLATE REDUCTASE"/>
    <property type="match status" value="1"/>
</dbReference>
<organism evidence="10 11">
    <name type="scientific">Erythrobacter longus</name>
    <dbReference type="NCBI Taxonomy" id="1044"/>
    <lineage>
        <taxon>Bacteria</taxon>
        <taxon>Pseudomonadati</taxon>
        <taxon>Pseudomonadota</taxon>
        <taxon>Alphaproteobacteria</taxon>
        <taxon>Sphingomonadales</taxon>
        <taxon>Erythrobacteraceae</taxon>
        <taxon>Erythrobacter/Porphyrobacter group</taxon>
        <taxon>Erythrobacter</taxon>
    </lineage>
</organism>
<evidence type="ECO:0000256" key="3">
    <source>
        <dbReference type="ARBA" id="ARBA00012856"/>
    </source>
</evidence>
<evidence type="ECO:0000256" key="7">
    <source>
        <dbReference type="ARBA" id="ARBA00025067"/>
    </source>
</evidence>
<evidence type="ECO:0000256" key="6">
    <source>
        <dbReference type="ARBA" id="ARBA00023002"/>
    </source>
</evidence>
<dbReference type="PRINTS" id="PR00070">
    <property type="entry name" value="DHFR"/>
</dbReference>
<keyword evidence="4 8" id="KW-0554">One-carbon metabolism</keyword>
<feature type="domain" description="DHFR" evidence="9">
    <location>
        <begin position="5"/>
        <end position="164"/>
    </location>
</feature>
<evidence type="ECO:0000313" key="11">
    <source>
        <dbReference type="Proteomes" id="UP000027647"/>
    </source>
</evidence>
<evidence type="ECO:0000256" key="1">
    <source>
        <dbReference type="ARBA" id="ARBA00004903"/>
    </source>
</evidence>
<keyword evidence="10" id="KW-0808">Transferase</keyword>
<evidence type="ECO:0000256" key="4">
    <source>
        <dbReference type="ARBA" id="ARBA00022563"/>
    </source>
</evidence>
<keyword evidence="5 8" id="KW-0521">NADP</keyword>
<dbReference type="SUPFAM" id="SSF53597">
    <property type="entry name" value="Dihydrofolate reductase-like"/>
    <property type="match status" value="1"/>
</dbReference>
<dbReference type="OrthoDB" id="9804315at2"/>
<dbReference type="STRING" id="1044.EH31_12890"/>
<evidence type="ECO:0000256" key="2">
    <source>
        <dbReference type="ARBA" id="ARBA00009539"/>
    </source>
</evidence>
<proteinExistence type="inferred from homology"/>
<comment type="function">
    <text evidence="7 8">Key enzyme in folate metabolism. Catalyzes an essential reaction for de novo glycine and purine synthesis, and for DNA precursor synthesis.</text>
</comment>
<comment type="catalytic activity">
    <reaction evidence="8">
        <text>(6S)-5,6,7,8-tetrahydrofolate + NADP(+) = 7,8-dihydrofolate + NADPH + H(+)</text>
        <dbReference type="Rhea" id="RHEA:15009"/>
        <dbReference type="ChEBI" id="CHEBI:15378"/>
        <dbReference type="ChEBI" id="CHEBI:57451"/>
        <dbReference type="ChEBI" id="CHEBI:57453"/>
        <dbReference type="ChEBI" id="CHEBI:57783"/>
        <dbReference type="ChEBI" id="CHEBI:58349"/>
        <dbReference type="EC" id="1.5.1.3"/>
    </reaction>
</comment>
<keyword evidence="11" id="KW-1185">Reference proteome</keyword>
<keyword evidence="6 8" id="KW-0560">Oxidoreductase</keyword>
<dbReference type="GO" id="GO:0006730">
    <property type="term" value="P:one-carbon metabolic process"/>
    <property type="evidence" value="ECO:0007669"/>
    <property type="project" value="UniProtKB-KW"/>
</dbReference>
<dbReference type="GO" id="GO:0004146">
    <property type="term" value="F:dihydrofolate reductase activity"/>
    <property type="evidence" value="ECO:0007669"/>
    <property type="project" value="UniProtKB-EC"/>
</dbReference>
<dbReference type="Proteomes" id="UP000027647">
    <property type="component" value="Unassembled WGS sequence"/>
</dbReference>
<gene>
    <name evidence="10" type="ORF">EH31_12890</name>
</gene>
<comment type="pathway">
    <text evidence="1 8">Cofactor biosynthesis; tetrahydrofolate biosynthesis; 5,6,7,8-tetrahydrofolate from 7,8-dihydrofolate: step 1/1.</text>
</comment>
<comment type="similarity">
    <text evidence="2 8">Belongs to the dihydrofolate reductase family.</text>
</comment>
<dbReference type="EC" id="1.5.1.3" evidence="3 8"/>
<comment type="caution">
    <text evidence="10">The sequence shown here is derived from an EMBL/GenBank/DDBJ whole genome shotgun (WGS) entry which is preliminary data.</text>
</comment>
<dbReference type="GO" id="GO:0005829">
    <property type="term" value="C:cytosol"/>
    <property type="evidence" value="ECO:0007669"/>
    <property type="project" value="TreeGrafter"/>
</dbReference>
<dbReference type="CDD" id="cd00209">
    <property type="entry name" value="DHFR"/>
    <property type="match status" value="1"/>
</dbReference>
<dbReference type="GO" id="GO:0046655">
    <property type="term" value="P:folic acid metabolic process"/>
    <property type="evidence" value="ECO:0007669"/>
    <property type="project" value="TreeGrafter"/>
</dbReference>
<sequence length="169" mass="18826">MSSHEIFLIYARAANGTIGFENRLPWHIPKDFKRFKAMTMGKPMVMGRKTFESLPGLLPGRRHIVLTRHDDWGSEGAEVVHSVDEALDAAHSDNDTGEIAVVGGSAIYDVFRPLAARIEVTEIHADFEGDVFMKPLGPEWVEVTREDHEAEGEKPAFSFVTYSRAEGEA</sequence>
<evidence type="ECO:0000256" key="5">
    <source>
        <dbReference type="ARBA" id="ARBA00022857"/>
    </source>
</evidence>
<dbReference type="eggNOG" id="COG0262">
    <property type="taxonomic scope" value="Bacteria"/>
</dbReference>
<dbReference type="InterPro" id="IPR024072">
    <property type="entry name" value="DHFR-like_dom_sf"/>
</dbReference>
<dbReference type="PANTHER" id="PTHR48069">
    <property type="entry name" value="DIHYDROFOLATE REDUCTASE"/>
    <property type="match status" value="1"/>
</dbReference>
<evidence type="ECO:0000256" key="8">
    <source>
        <dbReference type="PIRNR" id="PIRNR000194"/>
    </source>
</evidence>
<dbReference type="RefSeq" id="WP_034960664.1">
    <property type="nucleotide sequence ID" value="NZ_JMIW01000005.1"/>
</dbReference>
<accession>A0A074M9U1</accession>
<dbReference type="EMBL" id="JMIW01000005">
    <property type="protein sequence ID" value="KEO89535.1"/>
    <property type="molecule type" value="Genomic_DNA"/>
</dbReference>
<dbReference type="GO" id="GO:0046452">
    <property type="term" value="P:dihydrofolate metabolic process"/>
    <property type="evidence" value="ECO:0007669"/>
    <property type="project" value="TreeGrafter"/>
</dbReference>
<dbReference type="PROSITE" id="PS51330">
    <property type="entry name" value="DHFR_2"/>
    <property type="match status" value="1"/>
</dbReference>
<dbReference type="AlphaFoldDB" id="A0A074M9U1"/>
<dbReference type="GO" id="GO:0016301">
    <property type="term" value="F:kinase activity"/>
    <property type="evidence" value="ECO:0007669"/>
    <property type="project" value="UniProtKB-KW"/>
</dbReference>
<dbReference type="InterPro" id="IPR012259">
    <property type="entry name" value="DHFR"/>
</dbReference>
<name>A0A074M9U1_ERYLO</name>
<dbReference type="InterPro" id="IPR001796">
    <property type="entry name" value="DHFR_dom"/>
</dbReference>
<evidence type="ECO:0000259" key="9">
    <source>
        <dbReference type="PROSITE" id="PS51330"/>
    </source>
</evidence>
<keyword evidence="10" id="KW-0418">Kinase</keyword>
<protein>
    <recommendedName>
        <fullName evidence="3 8">Dihydrofolate reductase</fullName>
        <ecNumber evidence="3 8">1.5.1.3</ecNumber>
    </recommendedName>
</protein>
<evidence type="ECO:0000313" key="10">
    <source>
        <dbReference type="EMBL" id="KEO89535.1"/>
    </source>
</evidence>
<reference evidence="10 11" key="1">
    <citation type="submission" date="2014-04" db="EMBL/GenBank/DDBJ databases">
        <title>A comprehensive comparison of genomes of Erythrobacter spp. strains.</title>
        <authorList>
            <person name="Zheng Q."/>
        </authorList>
    </citation>
    <scope>NUCLEOTIDE SEQUENCE [LARGE SCALE GENOMIC DNA]</scope>
    <source>
        <strain evidence="10 11">DSM 6997</strain>
    </source>
</reference>
<dbReference type="GO" id="GO:0050661">
    <property type="term" value="F:NADP binding"/>
    <property type="evidence" value="ECO:0007669"/>
    <property type="project" value="InterPro"/>
</dbReference>
<dbReference type="UniPathway" id="UPA00077">
    <property type="reaction ID" value="UER00158"/>
</dbReference>